<feature type="region of interest" description="Disordered" evidence="2">
    <location>
        <begin position="46"/>
        <end position="66"/>
    </location>
</feature>
<dbReference type="STRING" id="136037.A0A067RAQ8"/>
<dbReference type="InterPro" id="IPR006993">
    <property type="entry name" value="Glut_rich_SH3-bd"/>
</dbReference>
<dbReference type="FunCoup" id="A0A067RAQ8">
    <property type="interactions" value="357"/>
</dbReference>
<dbReference type="EMBL" id="KK852589">
    <property type="protein sequence ID" value="KDR20757.1"/>
    <property type="molecule type" value="Genomic_DNA"/>
</dbReference>
<dbReference type="AlphaFoldDB" id="A0A067RAQ8"/>
<dbReference type="Proteomes" id="UP000027135">
    <property type="component" value="Unassembled WGS sequence"/>
</dbReference>
<dbReference type="Pfam" id="PF04908">
    <property type="entry name" value="SH3BGR"/>
    <property type="match status" value="1"/>
</dbReference>
<dbReference type="SUPFAM" id="SSF52833">
    <property type="entry name" value="Thioredoxin-like"/>
    <property type="match status" value="1"/>
</dbReference>
<dbReference type="GO" id="GO:0005737">
    <property type="term" value="C:cytoplasm"/>
    <property type="evidence" value="ECO:0007669"/>
    <property type="project" value="TreeGrafter"/>
</dbReference>
<dbReference type="PANTHER" id="PTHR12232:SF15">
    <property type="entry name" value="SH3 DOMAIN-BINDING GLUTAMIC ACID-RICH PROTEIN HOMOLOG"/>
    <property type="match status" value="1"/>
</dbReference>
<feature type="compositionally biased region" description="Basic and acidic residues" evidence="2">
    <location>
        <begin position="131"/>
        <end position="148"/>
    </location>
</feature>
<dbReference type="OMA" id="NEKEFMQ"/>
<dbReference type="InterPro" id="IPR051033">
    <property type="entry name" value="SH3BGR"/>
</dbReference>
<sequence length="154" mass="17129">MVVKIYISGISGNKEVKKHQQRVLMILDSKNIEYVAVDITEPGKENEKEFMQQNSNAKEAKHPLPPQIFNGEEYCGDYEEFDLANEIDELDKFLKLSASVSTAEITLGTTADSKAPVENGELNGISSSRENSAEKEKEVVVEESKTEEEATGEE</sequence>
<evidence type="ECO:0000256" key="2">
    <source>
        <dbReference type="SAM" id="MobiDB-lite"/>
    </source>
</evidence>
<organism evidence="3 4">
    <name type="scientific">Zootermopsis nevadensis</name>
    <name type="common">Dampwood termite</name>
    <dbReference type="NCBI Taxonomy" id="136037"/>
    <lineage>
        <taxon>Eukaryota</taxon>
        <taxon>Metazoa</taxon>
        <taxon>Ecdysozoa</taxon>
        <taxon>Arthropoda</taxon>
        <taxon>Hexapoda</taxon>
        <taxon>Insecta</taxon>
        <taxon>Pterygota</taxon>
        <taxon>Neoptera</taxon>
        <taxon>Polyneoptera</taxon>
        <taxon>Dictyoptera</taxon>
        <taxon>Blattodea</taxon>
        <taxon>Blattoidea</taxon>
        <taxon>Termitoidae</taxon>
        <taxon>Termopsidae</taxon>
        <taxon>Zootermopsis</taxon>
    </lineage>
</organism>
<dbReference type="OrthoDB" id="9932926at2759"/>
<dbReference type="InterPro" id="IPR036249">
    <property type="entry name" value="Thioredoxin-like_sf"/>
</dbReference>
<feature type="region of interest" description="Disordered" evidence="2">
    <location>
        <begin position="110"/>
        <end position="154"/>
    </location>
</feature>
<comment type="similarity">
    <text evidence="1">Belongs to the SH3BGR family.</text>
</comment>
<name>A0A067RAQ8_ZOONE</name>
<evidence type="ECO:0000313" key="3">
    <source>
        <dbReference type="EMBL" id="KDR20757.1"/>
    </source>
</evidence>
<dbReference type="PROSITE" id="PS51354">
    <property type="entry name" value="GLUTAREDOXIN_2"/>
    <property type="match status" value="1"/>
</dbReference>
<gene>
    <name evidence="3" type="ORF">L798_05036</name>
</gene>
<dbReference type="Gene3D" id="3.40.30.10">
    <property type="entry name" value="Glutaredoxin"/>
    <property type="match status" value="1"/>
</dbReference>
<protein>
    <submittedName>
        <fullName evidence="3">SH3 domain-binding glutamic acid-rich protein-like protein</fullName>
    </submittedName>
</protein>
<keyword evidence="4" id="KW-1185">Reference proteome</keyword>
<dbReference type="eggNOG" id="KOG4023">
    <property type="taxonomic scope" value="Eukaryota"/>
</dbReference>
<accession>A0A067RAQ8</accession>
<dbReference type="PANTHER" id="PTHR12232">
    <property type="entry name" value="SH3 DOMAIN-BINDING GLUTAMIC ACID-RICH-LIKE PROTEIN"/>
    <property type="match status" value="1"/>
</dbReference>
<dbReference type="InParanoid" id="A0A067RAQ8"/>
<evidence type="ECO:0000313" key="4">
    <source>
        <dbReference type="Proteomes" id="UP000027135"/>
    </source>
</evidence>
<evidence type="ECO:0000256" key="1">
    <source>
        <dbReference type="ARBA" id="ARBA00007764"/>
    </source>
</evidence>
<proteinExistence type="inferred from homology"/>
<reference evidence="3 4" key="1">
    <citation type="journal article" date="2014" name="Nat. Commun.">
        <title>Molecular traces of alternative social organization in a termite genome.</title>
        <authorList>
            <person name="Terrapon N."/>
            <person name="Li C."/>
            <person name="Robertson H.M."/>
            <person name="Ji L."/>
            <person name="Meng X."/>
            <person name="Booth W."/>
            <person name="Chen Z."/>
            <person name="Childers C.P."/>
            <person name="Glastad K.M."/>
            <person name="Gokhale K."/>
            <person name="Gowin J."/>
            <person name="Gronenberg W."/>
            <person name="Hermansen R.A."/>
            <person name="Hu H."/>
            <person name="Hunt B.G."/>
            <person name="Huylmans A.K."/>
            <person name="Khalil S.M."/>
            <person name="Mitchell R.D."/>
            <person name="Munoz-Torres M.C."/>
            <person name="Mustard J.A."/>
            <person name="Pan H."/>
            <person name="Reese J.T."/>
            <person name="Scharf M.E."/>
            <person name="Sun F."/>
            <person name="Vogel H."/>
            <person name="Xiao J."/>
            <person name="Yang W."/>
            <person name="Yang Z."/>
            <person name="Yang Z."/>
            <person name="Zhou J."/>
            <person name="Zhu J."/>
            <person name="Brent C.S."/>
            <person name="Elsik C.G."/>
            <person name="Goodisman M.A."/>
            <person name="Liberles D.A."/>
            <person name="Roe R.M."/>
            <person name="Vargo E.L."/>
            <person name="Vilcinskas A."/>
            <person name="Wang J."/>
            <person name="Bornberg-Bauer E."/>
            <person name="Korb J."/>
            <person name="Zhang G."/>
            <person name="Liebig J."/>
        </authorList>
    </citation>
    <scope>NUCLEOTIDE SEQUENCE [LARGE SCALE GENOMIC DNA]</scope>
    <source>
        <tissue evidence="3">Whole organism</tissue>
    </source>
</reference>
<dbReference type="CDD" id="cd03030">
    <property type="entry name" value="GRX_SH3BGR"/>
    <property type="match status" value="1"/>
</dbReference>